<dbReference type="GO" id="GO:0006935">
    <property type="term" value="P:chemotaxis"/>
    <property type="evidence" value="ECO:0007669"/>
    <property type="project" value="UniProtKB-KW"/>
</dbReference>
<dbReference type="InterPro" id="IPR028976">
    <property type="entry name" value="CheC-like_sf"/>
</dbReference>
<dbReference type="SUPFAM" id="SSF103039">
    <property type="entry name" value="CheC-like"/>
    <property type="match status" value="1"/>
</dbReference>
<dbReference type="AlphaFoldDB" id="A0AB36TCH5"/>
<keyword evidence="1" id="KW-0145">Chemotaxis</keyword>
<evidence type="ECO:0000259" key="2">
    <source>
        <dbReference type="Pfam" id="PF13690"/>
    </source>
</evidence>
<dbReference type="CDD" id="cd17906">
    <property type="entry name" value="CheX"/>
    <property type="match status" value="1"/>
</dbReference>
<comment type="caution">
    <text evidence="3">The sequence shown here is derived from an EMBL/GenBank/DDBJ whole genome shotgun (WGS) entry which is preliminary data.</text>
</comment>
<accession>A0AB36TCH5</accession>
<evidence type="ECO:0000256" key="1">
    <source>
        <dbReference type="ARBA" id="ARBA00022500"/>
    </source>
</evidence>
<sequence>MAGDHLYAPFVESVKKVLKEKADIEICEEKFYTENKDVQSLGVACVVNFFGRIKGKFLIDMERDLAFALAKNIKGEDFDPEDEPMVLKPFQTLSKIIVNKAIEELNNLYSAKIEAAPPIVLKGKDALITVPKVEPVFVDCTTAFGKLRINVAIEEENLTGESYSKVFTDK</sequence>
<dbReference type="Pfam" id="PF13690">
    <property type="entry name" value="CheX"/>
    <property type="match status" value="1"/>
</dbReference>
<dbReference type="RefSeq" id="WP_003513253.1">
    <property type="nucleotide sequence ID" value="NZ_CP013828.1"/>
</dbReference>
<feature type="domain" description="Chemotaxis phosphatase CheX-like" evidence="2">
    <location>
        <begin position="43"/>
        <end position="138"/>
    </location>
</feature>
<evidence type="ECO:0000313" key="3">
    <source>
        <dbReference type="EMBL" id="PFH01310.1"/>
    </source>
</evidence>
<name>A0AB36TCH5_ACETH</name>
<gene>
    <name evidence="3" type="ORF">M972_1139</name>
</gene>
<dbReference type="Gene3D" id="3.40.1550.10">
    <property type="entry name" value="CheC-like"/>
    <property type="match status" value="1"/>
</dbReference>
<dbReference type="InterPro" id="IPR028051">
    <property type="entry name" value="CheX-like_dom"/>
</dbReference>
<proteinExistence type="predicted"/>
<dbReference type="EMBL" id="PDBW01000001">
    <property type="protein sequence ID" value="PFH01310.1"/>
    <property type="molecule type" value="Genomic_DNA"/>
</dbReference>
<reference evidence="3 4" key="1">
    <citation type="submission" date="2017-09" db="EMBL/GenBank/DDBJ databases">
        <title>Evaluation of Pacific Biosciences Sequencing Technology to Finishing C. thermocellum Genome Sequences.</title>
        <authorList>
            <person name="Brown S."/>
        </authorList>
    </citation>
    <scope>NUCLEOTIDE SEQUENCE [LARGE SCALE GENOMIC DNA]</scope>
    <source>
        <strain evidence="3 4">AD2</strain>
    </source>
</reference>
<organism evidence="3 4">
    <name type="scientific">Acetivibrio thermocellus AD2</name>
    <dbReference type="NCBI Taxonomy" id="1138384"/>
    <lineage>
        <taxon>Bacteria</taxon>
        <taxon>Bacillati</taxon>
        <taxon>Bacillota</taxon>
        <taxon>Clostridia</taxon>
        <taxon>Eubacteriales</taxon>
        <taxon>Oscillospiraceae</taxon>
        <taxon>Acetivibrio</taxon>
    </lineage>
</organism>
<evidence type="ECO:0000313" key="4">
    <source>
        <dbReference type="Proteomes" id="UP000223596"/>
    </source>
</evidence>
<dbReference type="GeneID" id="35806117"/>
<dbReference type="Proteomes" id="UP000223596">
    <property type="component" value="Unassembled WGS sequence"/>
</dbReference>
<protein>
    <submittedName>
        <fullName evidence="3">Chemotaxis protein CheX</fullName>
    </submittedName>
</protein>